<dbReference type="PATRIC" id="fig|1365250.3.peg.812"/>
<dbReference type="EMBL" id="AUYB01000080">
    <property type="protein sequence ID" value="KZN43262.1"/>
    <property type="molecule type" value="Genomic_DNA"/>
</dbReference>
<comment type="caution">
    <text evidence="2">The sequence shown here is derived from an EMBL/GenBank/DDBJ whole genome shotgun (WGS) entry which is preliminary data.</text>
</comment>
<feature type="chain" id="PRO_5007882899" description="Secreted protein" evidence="1">
    <location>
        <begin position="22"/>
        <end position="109"/>
    </location>
</feature>
<accession>A0A166YQC8</accession>
<dbReference type="AlphaFoldDB" id="A0A166YQC8"/>
<name>A0A166YQC8_9GAMM</name>
<protein>
    <recommendedName>
        <fullName evidence="4">Secreted protein</fullName>
    </recommendedName>
</protein>
<proteinExistence type="predicted"/>
<sequence>MKKLLTSAAALAMGLSFNALAGGNTTTGTIASVYVNNSWTMVHAPDITGNPDNCAGTSHYAIVPSHPNYETMHETLMAAKLSNSKVRFWVEGCSGQNSKYPRIVSIWLY</sequence>
<keyword evidence="3" id="KW-1185">Reference proteome</keyword>
<evidence type="ECO:0000256" key="1">
    <source>
        <dbReference type="SAM" id="SignalP"/>
    </source>
</evidence>
<evidence type="ECO:0008006" key="4">
    <source>
        <dbReference type="Google" id="ProtNLM"/>
    </source>
</evidence>
<dbReference type="Proteomes" id="UP000076643">
    <property type="component" value="Unassembled WGS sequence"/>
</dbReference>
<evidence type="ECO:0000313" key="2">
    <source>
        <dbReference type="EMBL" id="KZN43262.1"/>
    </source>
</evidence>
<dbReference type="GeneID" id="57361274"/>
<dbReference type="RefSeq" id="WP_063358969.1">
    <property type="nucleotide sequence ID" value="NZ_AQHB01000019.1"/>
</dbReference>
<organism evidence="2 3">
    <name type="scientific">Pseudoalteromonas luteoviolacea DSM 6061</name>
    <dbReference type="NCBI Taxonomy" id="1365250"/>
    <lineage>
        <taxon>Bacteria</taxon>
        <taxon>Pseudomonadati</taxon>
        <taxon>Pseudomonadota</taxon>
        <taxon>Gammaproteobacteria</taxon>
        <taxon>Alteromonadales</taxon>
        <taxon>Pseudoalteromonadaceae</taxon>
        <taxon>Pseudoalteromonas</taxon>
    </lineage>
</organism>
<evidence type="ECO:0000313" key="3">
    <source>
        <dbReference type="Proteomes" id="UP000076643"/>
    </source>
</evidence>
<reference evidence="2 3" key="1">
    <citation type="submission" date="2013-07" db="EMBL/GenBank/DDBJ databases">
        <title>Comparative Genomic and Metabolomic Analysis of Twelve Strains of Pseudoalteromonas luteoviolacea.</title>
        <authorList>
            <person name="Vynne N.G."/>
            <person name="Mansson M."/>
            <person name="Gram L."/>
        </authorList>
    </citation>
    <scope>NUCLEOTIDE SEQUENCE [LARGE SCALE GENOMIC DNA]</scope>
    <source>
        <strain evidence="2 3">DSM 6061</strain>
    </source>
</reference>
<keyword evidence="1" id="KW-0732">Signal</keyword>
<gene>
    <name evidence="2" type="ORF">N475_09165</name>
</gene>
<feature type="signal peptide" evidence="1">
    <location>
        <begin position="1"/>
        <end position="21"/>
    </location>
</feature>